<dbReference type="InterPro" id="IPR004117">
    <property type="entry name" value="7tm6_olfct_rcpt"/>
</dbReference>
<evidence type="ECO:0000256" key="4">
    <source>
        <dbReference type="ARBA" id="ARBA00022725"/>
    </source>
</evidence>
<accession>A0A6H5GHI4</accession>
<keyword evidence="5" id="KW-1133">Transmembrane helix</keyword>
<keyword evidence="3" id="KW-0812">Transmembrane</keyword>
<evidence type="ECO:0000256" key="3">
    <source>
        <dbReference type="ARBA" id="ARBA00022692"/>
    </source>
</evidence>
<reference evidence="10 11" key="1">
    <citation type="submission" date="2020-02" db="EMBL/GenBank/DDBJ databases">
        <authorList>
            <person name="Ferguson B K."/>
        </authorList>
    </citation>
    <scope>NUCLEOTIDE SEQUENCE [LARGE SCALE GENOMIC DNA]</scope>
</reference>
<keyword evidence="6" id="KW-0472">Membrane</keyword>
<dbReference type="GO" id="GO:0004984">
    <property type="term" value="F:olfactory receptor activity"/>
    <property type="evidence" value="ECO:0007669"/>
    <property type="project" value="InterPro"/>
</dbReference>
<feature type="non-terminal residue" evidence="10">
    <location>
        <position position="128"/>
    </location>
</feature>
<evidence type="ECO:0000256" key="7">
    <source>
        <dbReference type="ARBA" id="ARBA00023170"/>
    </source>
</evidence>
<dbReference type="EMBL" id="CADCXU010011951">
    <property type="protein sequence ID" value="CAB0002155.1"/>
    <property type="molecule type" value="Genomic_DNA"/>
</dbReference>
<organism evidence="10 11">
    <name type="scientific">Nesidiocoris tenuis</name>
    <dbReference type="NCBI Taxonomy" id="355587"/>
    <lineage>
        <taxon>Eukaryota</taxon>
        <taxon>Metazoa</taxon>
        <taxon>Ecdysozoa</taxon>
        <taxon>Arthropoda</taxon>
        <taxon>Hexapoda</taxon>
        <taxon>Insecta</taxon>
        <taxon>Pterygota</taxon>
        <taxon>Neoptera</taxon>
        <taxon>Paraneoptera</taxon>
        <taxon>Hemiptera</taxon>
        <taxon>Heteroptera</taxon>
        <taxon>Panheteroptera</taxon>
        <taxon>Cimicomorpha</taxon>
        <taxon>Miridae</taxon>
        <taxon>Dicyphina</taxon>
        <taxon>Nesidiocoris</taxon>
    </lineage>
</organism>
<keyword evidence="11" id="KW-1185">Reference proteome</keyword>
<gene>
    <name evidence="10" type="ORF">NTEN_LOCUS7942</name>
</gene>
<sequence>MTYPLFFYVSFCAVFMATSAIGLQESADLKNDLYFLNWYDYHPSTKKAIKIMLEKMKRPIVLKAGGLAIVNWELFANNNFLSKSMARESRSRKIRSVDSIGHGRGQPLGAIPARTDYSLNRWSVDNTL</sequence>
<keyword evidence="8" id="KW-0807">Transducer</keyword>
<evidence type="ECO:0000256" key="8">
    <source>
        <dbReference type="ARBA" id="ARBA00023224"/>
    </source>
</evidence>
<evidence type="ECO:0000256" key="2">
    <source>
        <dbReference type="ARBA" id="ARBA00022606"/>
    </source>
</evidence>
<evidence type="ECO:0000313" key="10">
    <source>
        <dbReference type="EMBL" id="CAB0002155.1"/>
    </source>
</evidence>
<evidence type="ECO:0000313" key="11">
    <source>
        <dbReference type="Proteomes" id="UP000479000"/>
    </source>
</evidence>
<dbReference type="GO" id="GO:0007165">
    <property type="term" value="P:signal transduction"/>
    <property type="evidence" value="ECO:0007669"/>
    <property type="project" value="UniProtKB-KW"/>
</dbReference>
<keyword evidence="2" id="KW-0716">Sensory transduction</keyword>
<name>A0A6H5GHI4_9HEMI</name>
<feature type="chain" id="PRO_5026302614" evidence="9">
    <location>
        <begin position="21"/>
        <end position="128"/>
    </location>
</feature>
<keyword evidence="7" id="KW-0675">Receptor</keyword>
<dbReference type="GO" id="GO:0016020">
    <property type="term" value="C:membrane"/>
    <property type="evidence" value="ECO:0007669"/>
    <property type="project" value="UniProtKB-SubCell"/>
</dbReference>
<dbReference type="Pfam" id="PF02949">
    <property type="entry name" value="7tm_6"/>
    <property type="match status" value="1"/>
</dbReference>
<dbReference type="GO" id="GO:0005549">
    <property type="term" value="F:odorant binding"/>
    <property type="evidence" value="ECO:0007669"/>
    <property type="project" value="InterPro"/>
</dbReference>
<comment type="subcellular location">
    <subcellularLocation>
        <location evidence="1">Membrane</location>
        <topology evidence="1">Multi-pass membrane protein</topology>
    </subcellularLocation>
</comment>
<dbReference type="Proteomes" id="UP000479000">
    <property type="component" value="Unassembled WGS sequence"/>
</dbReference>
<proteinExistence type="predicted"/>
<keyword evidence="4" id="KW-0552">Olfaction</keyword>
<dbReference type="AlphaFoldDB" id="A0A6H5GHI4"/>
<evidence type="ECO:0000256" key="5">
    <source>
        <dbReference type="ARBA" id="ARBA00022989"/>
    </source>
</evidence>
<evidence type="ECO:0000256" key="1">
    <source>
        <dbReference type="ARBA" id="ARBA00004141"/>
    </source>
</evidence>
<feature type="signal peptide" evidence="9">
    <location>
        <begin position="1"/>
        <end position="20"/>
    </location>
</feature>
<evidence type="ECO:0000256" key="6">
    <source>
        <dbReference type="ARBA" id="ARBA00023136"/>
    </source>
</evidence>
<protein>
    <submittedName>
        <fullName evidence="10">Uncharacterized protein</fullName>
    </submittedName>
</protein>
<evidence type="ECO:0000256" key="9">
    <source>
        <dbReference type="SAM" id="SignalP"/>
    </source>
</evidence>
<dbReference type="OrthoDB" id="6604226at2759"/>
<keyword evidence="9" id="KW-0732">Signal</keyword>